<gene>
    <name evidence="4" type="ORF">EMK97_04115</name>
</gene>
<dbReference type="Proteomes" id="UP000290244">
    <property type="component" value="Chromosome"/>
</dbReference>
<organism evidence="4 5">
    <name type="scientific">Litorilituus sediminis</name>
    <dbReference type="NCBI Taxonomy" id="718192"/>
    <lineage>
        <taxon>Bacteria</taxon>
        <taxon>Pseudomonadati</taxon>
        <taxon>Pseudomonadota</taxon>
        <taxon>Gammaproteobacteria</taxon>
        <taxon>Alteromonadales</taxon>
        <taxon>Colwelliaceae</taxon>
        <taxon>Litorilituus</taxon>
    </lineage>
</organism>
<name>A0A4P6P2R6_9GAMM</name>
<dbReference type="EMBL" id="CP034759">
    <property type="protein sequence ID" value="QBG34978.1"/>
    <property type="molecule type" value="Genomic_DNA"/>
</dbReference>
<dbReference type="Pfam" id="PF00497">
    <property type="entry name" value="SBP_bac_3"/>
    <property type="match status" value="1"/>
</dbReference>
<accession>A0A4P6P2R6</accession>
<proteinExistence type="inferred from homology"/>
<dbReference type="AlphaFoldDB" id="A0A4P6P2R6"/>
<protein>
    <submittedName>
        <fullName evidence="4">Transporter substrate-binding domain-containing protein</fullName>
    </submittedName>
</protein>
<evidence type="ECO:0000259" key="3">
    <source>
        <dbReference type="SMART" id="SM00062"/>
    </source>
</evidence>
<comment type="similarity">
    <text evidence="1">Belongs to the bacterial solute-binding protein 3 family.</text>
</comment>
<feature type="domain" description="Solute-binding protein family 3/N-terminal" evidence="3">
    <location>
        <begin position="26"/>
        <end position="246"/>
    </location>
</feature>
<dbReference type="InterPro" id="IPR001638">
    <property type="entry name" value="Solute-binding_3/MltF_N"/>
</dbReference>
<dbReference type="Gene3D" id="3.40.190.10">
    <property type="entry name" value="Periplasmic binding protein-like II"/>
    <property type="match status" value="2"/>
</dbReference>
<evidence type="ECO:0000313" key="4">
    <source>
        <dbReference type="EMBL" id="QBG34978.1"/>
    </source>
</evidence>
<sequence length="246" mass="28417">MYQACYWKLTFYLLICFYPFIVSGHQITCGISDGFPPYQFKDNKMANGFDVQVLKLVEKQLNTKIVIKQQRWSDVVSQLRFTNKLDCIFGMEISKRREQSFLFTRPYYRRKIAIFALENNKQINSLKDLIGENITGDRHSSIEKLLQDEGLIKQIRIKETRSKEESIKLLKTGKFVAMIAPKAVGFHLAKQFDVNVKVISESPESTPVAIAVKKGNASLANQFDKALQTLLDSEQFNTLKYNWLNK</sequence>
<dbReference type="KEGG" id="lsd:EMK97_04115"/>
<evidence type="ECO:0000256" key="2">
    <source>
        <dbReference type="ARBA" id="ARBA00022729"/>
    </source>
</evidence>
<keyword evidence="5" id="KW-1185">Reference proteome</keyword>
<dbReference type="PANTHER" id="PTHR35936:SF18">
    <property type="entry name" value="L-CYSTINE-BINDING PROTEIN TCYJ"/>
    <property type="match status" value="1"/>
</dbReference>
<dbReference type="PANTHER" id="PTHR35936">
    <property type="entry name" value="MEMBRANE-BOUND LYTIC MUREIN TRANSGLYCOSYLASE F"/>
    <property type="match status" value="1"/>
</dbReference>
<dbReference type="SMART" id="SM00062">
    <property type="entry name" value="PBPb"/>
    <property type="match status" value="1"/>
</dbReference>
<evidence type="ECO:0000313" key="5">
    <source>
        <dbReference type="Proteomes" id="UP000290244"/>
    </source>
</evidence>
<dbReference type="OrthoDB" id="9768183at2"/>
<keyword evidence="2" id="KW-0732">Signal</keyword>
<dbReference type="SUPFAM" id="SSF53850">
    <property type="entry name" value="Periplasmic binding protein-like II"/>
    <property type="match status" value="1"/>
</dbReference>
<evidence type="ECO:0000256" key="1">
    <source>
        <dbReference type="ARBA" id="ARBA00010333"/>
    </source>
</evidence>
<reference evidence="4 5" key="1">
    <citation type="submission" date="2018-12" db="EMBL/GenBank/DDBJ databases">
        <title>Complete genome of Litorilituus sediminis.</title>
        <authorList>
            <person name="Liu A."/>
            <person name="Rong J."/>
        </authorList>
    </citation>
    <scope>NUCLEOTIDE SEQUENCE [LARGE SCALE GENOMIC DNA]</scope>
    <source>
        <strain evidence="4 5">JCM 17549</strain>
    </source>
</reference>